<protein>
    <recommendedName>
        <fullName evidence="3">Secreted protein</fullName>
    </recommendedName>
</protein>
<evidence type="ECO:0008006" key="3">
    <source>
        <dbReference type="Google" id="ProtNLM"/>
    </source>
</evidence>
<comment type="caution">
    <text evidence="1">The sequence shown here is derived from an EMBL/GenBank/DDBJ whole genome shotgun (WGS) entry which is preliminary data.</text>
</comment>
<evidence type="ECO:0000313" key="1">
    <source>
        <dbReference type="EMBL" id="KAK8235917.1"/>
    </source>
</evidence>
<organism evidence="1 2">
    <name type="scientific">Phyllosticta capitalensis</name>
    <dbReference type="NCBI Taxonomy" id="121624"/>
    <lineage>
        <taxon>Eukaryota</taxon>
        <taxon>Fungi</taxon>
        <taxon>Dikarya</taxon>
        <taxon>Ascomycota</taxon>
        <taxon>Pezizomycotina</taxon>
        <taxon>Dothideomycetes</taxon>
        <taxon>Dothideomycetes incertae sedis</taxon>
        <taxon>Botryosphaeriales</taxon>
        <taxon>Phyllostictaceae</taxon>
        <taxon>Phyllosticta</taxon>
    </lineage>
</organism>
<sequence>MPALLPLLWDFASPLGGALASKKRLVTSKPDCLRFDRRFHHQQSQRSSPFFWALFPLGRSAGFEKSTYQTVSTTNIASAPPPTLELGFPLGRSAGLKKYTYEKKPPLLARPQRFSLCSASC</sequence>
<gene>
    <name evidence="1" type="ORF">HDK90DRAFT_259541</name>
</gene>
<evidence type="ECO:0000313" key="2">
    <source>
        <dbReference type="Proteomes" id="UP001492380"/>
    </source>
</evidence>
<reference evidence="1 2" key="1">
    <citation type="submission" date="2024-04" db="EMBL/GenBank/DDBJ databases">
        <title>Phyllosticta paracitricarpa is synonymous to the EU quarantine fungus P. citricarpa based on phylogenomic analyses.</title>
        <authorList>
            <consortium name="Lawrence Berkeley National Laboratory"/>
            <person name="Van Ingen-Buijs V.A."/>
            <person name="Van Westerhoven A.C."/>
            <person name="Haridas S."/>
            <person name="Skiadas P."/>
            <person name="Martin F."/>
            <person name="Groenewald J.Z."/>
            <person name="Crous P.W."/>
            <person name="Seidl M.F."/>
        </authorList>
    </citation>
    <scope>NUCLEOTIDE SEQUENCE [LARGE SCALE GENOMIC DNA]</scope>
    <source>
        <strain evidence="1 2">CBS 123374</strain>
    </source>
</reference>
<accession>A0ABR1YR59</accession>
<name>A0ABR1YR59_9PEZI</name>
<proteinExistence type="predicted"/>
<keyword evidence="2" id="KW-1185">Reference proteome</keyword>
<dbReference type="Proteomes" id="UP001492380">
    <property type="component" value="Unassembled WGS sequence"/>
</dbReference>
<dbReference type="EMBL" id="JBBWRZ010000005">
    <property type="protein sequence ID" value="KAK8235917.1"/>
    <property type="molecule type" value="Genomic_DNA"/>
</dbReference>